<feature type="compositionally biased region" description="Low complexity" evidence="1">
    <location>
        <begin position="126"/>
        <end position="138"/>
    </location>
</feature>
<gene>
    <name evidence="3" type="ORF">D9615_004450</name>
</gene>
<keyword evidence="4" id="KW-1185">Reference proteome</keyword>
<feature type="compositionally biased region" description="Acidic residues" evidence="1">
    <location>
        <begin position="982"/>
        <end position="992"/>
    </location>
</feature>
<evidence type="ECO:0000313" key="4">
    <source>
        <dbReference type="Proteomes" id="UP000565441"/>
    </source>
</evidence>
<dbReference type="InterPro" id="IPR058155">
    <property type="entry name" value="Skg3/CAF120-like_PH"/>
</dbReference>
<dbReference type="InterPro" id="IPR011993">
    <property type="entry name" value="PH-like_dom_sf"/>
</dbReference>
<dbReference type="Gene3D" id="2.30.29.30">
    <property type="entry name" value="Pleckstrin-homology domain (PH domain)/Phosphotyrosine-binding domain (PTB)"/>
    <property type="match status" value="1"/>
</dbReference>
<feature type="compositionally biased region" description="Low complexity" evidence="1">
    <location>
        <begin position="769"/>
        <end position="778"/>
    </location>
</feature>
<dbReference type="EMBL" id="JAACJP010000009">
    <property type="protein sequence ID" value="KAF5382113.1"/>
    <property type="molecule type" value="Genomic_DNA"/>
</dbReference>
<feature type="compositionally biased region" description="Low complexity" evidence="1">
    <location>
        <begin position="1159"/>
        <end position="1177"/>
    </location>
</feature>
<protein>
    <recommendedName>
        <fullName evidence="2">Skg3/CAF120-like PH-like domain-containing protein</fullName>
    </recommendedName>
</protein>
<dbReference type="SUPFAM" id="SSF50729">
    <property type="entry name" value="PH domain-like"/>
    <property type="match status" value="1"/>
</dbReference>
<sequence length="1671" mass="179436">MRAPGSSQNPIHTITNAQRGDAYSSRTLLDNSSQQERIQFPSTELSMAPISSQTPEQRPSLQNHGHSRSSSFFSFRSKQSLSNQQPGHQRTSSMGTSGNGVRSGSMGGPTYGSPPAQSYQGQLPASSSQMQFQQQQPSMTRTTSAQSPLARAASAKGNDQIQPQHQHQAVPPAAPPPLHPEIRSVVQLTAAHAHKIYFSGPLVRRIERQPDGQRPAKDEGWTDVWAQLGGTTLSIWDMAQIQEASKHGNEVPPTYVNTTDAFVQVLGSVTTPATSTSPSKKYANVITLNTAGSNLLLFSCPSTAALMSWAAALRLSAWEKSRLEEIYTAHLIRITLNVPNAPSTLLRGRMEGWVRIRVAGQTDWKRVWMAVTAGTEGGLGERLGPGGNGIGGVPTPIAALPKKKRMSNLFSRDHSTPQQPAIAMKPIVSMYAGPKPKDKKKALLTLKNVTQAFAVYPERPELISRSTLIKVEGTFGDEETAADMKLREGWLLVMPELEGGLGQAAEMLKWVVALHDAFELYGRPEAWTWDPRDPNSLMFAYPVGPNKDLLFLDRELAETLDPRDERTSSIRSRLIGILLDRMRGHEIHAQPPKMVSSDKPPTLSPIGGNNTEATQQQASSGPGSQDSSSPPGPQLPPLSFGGTPPTELPASEKKPLTPITERSSGYTNGQIGSGDVLQNSSHPHPQPVPHSQYAGQDKSLPEPQEKIFYNRPLTTSPGPVSPPQSVYGAEPQNRSPSIQNAVVGGGPSHRSFDTPSINRGFQVQSRLDSNASSASNVSRAYGDGTNNAVNQTSAKLLSPEAESRPAFSSPPPAQTQAQSPSPAYAPAPTPAVTSPPTAASSLVLAHADLAGPPLTTIPVRSPSLLTSPHSTLSHEDDSQRHMPDRASVLTSPHSPSLLPSTLSSPYSPQGTLRSVDGRSSRVQGPPKSPSSAPSANAAHSKAEDNNLFNEAGALYYMQQQLELNSDNNQNQHRRLPTAISEHDDDEDDDDDSSSSYHGSVQQPSRPGATSPTSNDSSHSRNPPVRQSTPMAFFERSSQPSASAPVDRISPSRQGLGRKPSGARAQATRSYNGDGISSQQVTEEEGETHSEEQNEQNDHPQAQMSEVQARPSVSSDDPDLDALAALSYLATDDKPASPKQVSVEPLHIRSTKSPSPPPAVSVSEPPSQFKSSFAPSSKAAERKAKAQAQQAAHHAAVHKPGRANGKRKSRIAGAWNESSEEEDEEEEEEDDDDADSDAEPAGNRQGSGFASNTSLRQPQNPPGEQATELAQQQYSHLRPPRTLPQIPGNQNYPEEYNPPPRRMAADQYSGVPLPRMYHDGTQIRTQAEFPQPGAARQSVWSQVLDPGRAANIEAPRGDTFVQLEPAESMTKAFTPQGLLSAGIQDKQDRSAKRQEELARETGASLINVPNKPPPPQMGLLGAITAHERERKRDGGVGAALTEREREKRVAEDRQRRFDDHQRQQLDQMQQGGSMYGGQFPGYMNPMMMMNPMMGMNPMMTGGGLSPMMTGGAMAPMMTGQMGYPGMMPGYNPQHMFAAQQAAQAYQQAMMAFSVAGSQVGGDGGVGTPPLNPAMTGGNMGMFDPRMSMMGMPMMGQMAPMGMQMTGMSTFDPRFPPNNSPGSMNDPGLAPPAGFTGQGQPPSRNGSPVGRGSPLARPMDSGGRSSRPESPKP</sequence>
<feature type="compositionally biased region" description="Low complexity" evidence="1">
    <location>
        <begin position="1120"/>
        <end position="1129"/>
    </location>
</feature>
<feature type="region of interest" description="Disordered" evidence="1">
    <location>
        <begin position="588"/>
        <end position="837"/>
    </location>
</feature>
<feature type="region of interest" description="Disordered" evidence="1">
    <location>
        <begin position="978"/>
        <end position="1301"/>
    </location>
</feature>
<feature type="compositionally biased region" description="Polar residues" evidence="1">
    <location>
        <begin position="784"/>
        <end position="795"/>
    </location>
</feature>
<dbReference type="Pfam" id="PF25381">
    <property type="entry name" value="PH_26"/>
    <property type="match status" value="1"/>
</dbReference>
<feature type="compositionally biased region" description="Acidic residues" evidence="1">
    <location>
        <begin position="1217"/>
        <end position="1237"/>
    </location>
</feature>
<accession>A0A8H5HF44</accession>
<feature type="compositionally biased region" description="Polar residues" evidence="1">
    <location>
        <begin position="1"/>
        <end position="64"/>
    </location>
</feature>
<organism evidence="3 4">
    <name type="scientific">Tricholomella constricta</name>
    <dbReference type="NCBI Taxonomy" id="117010"/>
    <lineage>
        <taxon>Eukaryota</taxon>
        <taxon>Fungi</taxon>
        <taxon>Dikarya</taxon>
        <taxon>Basidiomycota</taxon>
        <taxon>Agaricomycotina</taxon>
        <taxon>Agaricomycetes</taxon>
        <taxon>Agaricomycetidae</taxon>
        <taxon>Agaricales</taxon>
        <taxon>Tricholomatineae</taxon>
        <taxon>Lyophyllaceae</taxon>
        <taxon>Tricholomella</taxon>
    </lineage>
</organism>
<feature type="region of interest" description="Disordered" evidence="1">
    <location>
        <begin position="852"/>
        <end position="941"/>
    </location>
</feature>
<feature type="compositionally biased region" description="Low complexity" evidence="1">
    <location>
        <begin position="887"/>
        <end position="908"/>
    </location>
</feature>
<feature type="compositionally biased region" description="Polar residues" evidence="1">
    <location>
        <begin position="78"/>
        <end position="102"/>
    </location>
</feature>
<feature type="compositionally biased region" description="Polar residues" evidence="1">
    <location>
        <begin position="753"/>
        <end position="768"/>
    </location>
</feature>
<feature type="compositionally biased region" description="Polar residues" evidence="1">
    <location>
        <begin position="115"/>
        <end position="125"/>
    </location>
</feature>
<feature type="compositionally biased region" description="Polar residues" evidence="1">
    <location>
        <begin position="660"/>
        <end position="670"/>
    </location>
</feature>
<feature type="compositionally biased region" description="Polar residues" evidence="1">
    <location>
        <begin position="1243"/>
        <end position="1257"/>
    </location>
</feature>
<feature type="region of interest" description="Disordered" evidence="1">
    <location>
        <begin position="1602"/>
        <end position="1671"/>
    </location>
</feature>
<feature type="compositionally biased region" description="Low complexity" evidence="1">
    <location>
        <begin position="68"/>
        <end position="77"/>
    </location>
</feature>
<feature type="compositionally biased region" description="Polar residues" evidence="1">
    <location>
        <begin position="1066"/>
        <end position="1080"/>
    </location>
</feature>
<name>A0A8H5HF44_9AGAR</name>
<feature type="compositionally biased region" description="Basic and acidic residues" evidence="1">
    <location>
        <begin position="1441"/>
        <end position="1462"/>
    </location>
</feature>
<proteinExistence type="predicted"/>
<reference evidence="3 4" key="1">
    <citation type="journal article" date="2020" name="ISME J.">
        <title>Uncovering the hidden diversity of litter-decomposition mechanisms in mushroom-forming fungi.</title>
        <authorList>
            <person name="Floudas D."/>
            <person name="Bentzer J."/>
            <person name="Ahren D."/>
            <person name="Johansson T."/>
            <person name="Persson P."/>
            <person name="Tunlid A."/>
        </authorList>
    </citation>
    <scope>NUCLEOTIDE SEQUENCE [LARGE SCALE GENOMIC DNA]</scope>
    <source>
        <strain evidence="3 4">CBS 661.87</strain>
    </source>
</reference>
<feature type="compositionally biased region" description="Polar residues" evidence="1">
    <location>
        <begin position="996"/>
        <end position="1041"/>
    </location>
</feature>
<dbReference type="Proteomes" id="UP000565441">
    <property type="component" value="Unassembled WGS sequence"/>
</dbReference>
<evidence type="ECO:0000259" key="2">
    <source>
        <dbReference type="Pfam" id="PF25381"/>
    </source>
</evidence>
<comment type="caution">
    <text evidence="3">The sequence shown here is derived from an EMBL/GenBank/DDBJ whole genome shotgun (WGS) entry which is preliminary data.</text>
</comment>
<feature type="region of interest" description="Disordered" evidence="1">
    <location>
        <begin position="1"/>
        <end position="179"/>
    </location>
</feature>
<feature type="compositionally biased region" description="Low complexity" evidence="1">
    <location>
        <begin position="929"/>
        <end position="939"/>
    </location>
</feature>
<evidence type="ECO:0000256" key="1">
    <source>
        <dbReference type="SAM" id="MobiDB-lite"/>
    </source>
</evidence>
<feature type="compositionally biased region" description="Low complexity" evidence="1">
    <location>
        <begin position="861"/>
        <end position="871"/>
    </location>
</feature>
<evidence type="ECO:0000313" key="3">
    <source>
        <dbReference type="EMBL" id="KAF5382113.1"/>
    </source>
</evidence>
<feature type="compositionally biased region" description="Low complexity" evidence="1">
    <location>
        <begin position="615"/>
        <end position="629"/>
    </location>
</feature>
<feature type="compositionally biased region" description="Low complexity" evidence="1">
    <location>
        <begin position="160"/>
        <end position="171"/>
    </location>
</feature>
<feature type="compositionally biased region" description="Basic residues" evidence="1">
    <location>
        <begin position="1194"/>
        <end position="1209"/>
    </location>
</feature>
<feature type="compositionally biased region" description="Basic and acidic residues" evidence="1">
    <location>
        <begin position="1086"/>
        <end position="1097"/>
    </location>
</feature>
<feature type="region of interest" description="Disordered" evidence="1">
    <location>
        <begin position="1441"/>
        <end position="1473"/>
    </location>
</feature>
<dbReference type="OrthoDB" id="5563754at2759"/>
<feature type="compositionally biased region" description="Basic and acidic residues" evidence="1">
    <location>
        <begin position="872"/>
        <end position="884"/>
    </location>
</feature>
<feature type="domain" description="Skg3/CAF120-like PH-like" evidence="2">
    <location>
        <begin position="347"/>
        <end position="539"/>
    </location>
</feature>